<dbReference type="Pfam" id="PF01420">
    <property type="entry name" value="Methylase_S"/>
    <property type="match status" value="2"/>
</dbReference>
<dbReference type="RefSeq" id="WP_097799344.1">
    <property type="nucleotide sequence ID" value="NZ_CP025570.1"/>
</dbReference>
<keyword evidence="5" id="KW-0540">Nuclease</keyword>
<dbReference type="CDD" id="cd17273">
    <property type="entry name" value="RMtype1_S_EcoJA69PI-TRD1-CR1_like"/>
    <property type="match status" value="1"/>
</dbReference>
<keyword evidence="2" id="KW-0680">Restriction system</keyword>
<dbReference type="CDD" id="cd17521">
    <property type="entry name" value="RMtype1_S_Sau13435ORF2165P_TRD2-CR2_like"/>
    <property type="match status" value="1"/>
</dbReference>
<feature type="domain" description="Type I restriction modification DNA specificity" evidence="4">
    <location>
        <begin position="51"/>
        <end position="171"/>
    </location>
</feature>
<evidence type="ECO:0000256" key="1">
    <source>
        <dbReference type="ARBA" id="ARBA00010923"/>
    </source>
</evidence>
<proteinExistence type="inferred from homology"/>
<feature type="domain" description="Type I restriction modification DNA specificity" evidence="4">
    <location>
        <begin position="199"/>
        <end position="336"/>
    </location>
</feature>
<dbReference type="GO" id="GO:0004519">
    <property type="term" value="F:endonuclease activity"/>
    <property type="evidence" value="ECO:0007669"/>
    <property type="project" value="UniProtKB-KW"/>
</dbReference>
<organism evidence="5 6">
    <name type="scientific">Acidipropionibacterium jensenii</name>
    <dbReference type="NCBI Taxonomy" id="1749"/>
    <lineage>
        <taxon>Bacteria</taxon>
        <taxon>Bacillati</taxon>
        <taxon>Actinomycetota</taxon>
        <taxon>Actinomycetes</taxon>
        <taxon>Propionibacteriales</taxon>
        <taxon>Propionibacteriaceae</taxon>
        <taxon>Acidipropionibacterium</taxon>
    </lineage>
</organism>
<protein>
    <submittedName>
        <fullName evidence="5">Restriction endonuclease subunit S</fullName>
    </submittedName>
</protein>
<dbReference type="AlphaFoldDB" id="A0A3T0S143"/>
<dbReference type="Proteomes" id="UP000285875">
    <property type="component" value="Chromosome"/>
</dbReference>
<dbReference type="PANTHER" id="PTHR30408">
    <property type="entry name" value="TYPE-1 RESTRICTION ENZYME ECOKI SPECIFICITY PROTEIN"/>
    <property type="match status" value="1"/>
</dbReference>
<dbReference type="GO" id="GO:0003677">
    <property type="term" value="F:DNA binding"/>
    <property type="evidence" value="ECO:0007669"/>
    <property type="project" value="UniProtKB-KW"/>
</dbReference>
<dbReference type="InterPro" id="IPR000055">
    <property type="entry name" value="Restrct_endonuc_typeI_TRD"/>
</dbReference>
<dbReference type="PANTHER" id="PTHR30408:SF12">
    <property type="entry name" value="TYPE I RESTRICTION ENZYME MJAVIII SPECIFICITY SUBUNIT"/>
    <property type="match status" value="1"/>
</dbReference>
<evidence type="ECO:0000256" key="3">
    <source>
        <dbReference type="ARBA" id="ARBA00023125"/>
    </source>
</evidence>
<sequence length="393" mass="42976">MSCTLADCCSSIDYGFTQSSSDEAVGPHFLRITDIDSESIDWDSVPYCEASLEESNRYSLSSGDIVVARTGASTGNSRYIDSPGGAVFASYLVRLKPRPGVNSRYLSYVLKSARWKHYVSSIANSKSAQPNMSASAMGGFSFNIHLLSEQQAIAEVLGALDDKIAANRKLITTTLDLVQALHDQLSGSGEVTSTLYTNVAEVGGGATPKTRVPEYWDGNIRWASPTDITALEAPYLHDTSRHITQTGLDSCSSPLYPAGSILMTSRATIGAFAVAQEPTAVNQGFIVLIPKREELRWWLLHDMTGRVKEFENRANGATFLELSKRVFRTMEFNLPPEVQLRRFDESACALHEHAISLGQESQTLASLRDTLLPALMDGTIRVKDAETHVEEVL</sequence>
<evidence type="ECO:0000256" key="2">
    <source>
        <dbReference type="ARBA" id="ARBA00022747"/>
    </source>
</evidence>
<dbReference type="SUPFAM" id="SSF116734">
    <property type="entry name" value="DNA methylase specificity domain"/>
    <property type="match status" value="2"/>
</dbReference>
<accession>A0A3T0S143</accession>
<keyword evidence="5" id="KW-0255">Endonuclease</keyword>
<dbReference type="KEGG" id="aji:C0Z10_10540"/>
<name>A0A3T0S143_9ACTN</name>
<dbReference type="EMBL" id="CP025570">
    <property type="protein sequence ID" value="AZZ40115.1"/>
    <property type="molecule type" value="Genomic_DNA"/>
</dbReference>
<dbReference type="Gene3D" id="3.90.220.20">
    <property type="entry name" value="DNA methylase specificity domains"/>
    <property type="match status" value="2"/>
</dbReference>
<evidence type="ECO:0000259" key="4">
    <source>
        <dbReference type="Pfam" id="PF01420"/>
    </source>
</evidence>
<keyword evidence="3" id="KW-0238">DNA-binding</keyword>
<keyword evidence="5" id="KW-0378">Hydrolase</keyword>
<dbReference type="InterPro" id="IPR052021">
    <property type="entry name" value="Type-I_RS_S_subunit"/>
</dbReference>
<dbReference type="InterPro" id="IPR044946">
    <property type="entry name" value="Restrct_endonuc_typeI_TRD_sf"/>
</dbReference>
<evidence type="ECO:0000313" key="5">
    <source>
        <dbReference type="EMBL" id="AZZ40115.1"/>
    </source>
</evidence>
<dbReference type="GO" id="GO:0009307">
    <property type="term" value="P:DNA restriction-modification system"/>
    <property type="evidence" value="ECO:0007669"/>
    <property type="project" value="UniProtKB-KW"/>
</dbReference>
<comment type="similarity">
    <text evidence="1">Belongs to the type-I restriction system S methylase family.</text>
</comment>
<gene>
    <name evidence="5" type="ORF">C0Z10_10540</name>
</gene>
<reference evidence="6" key="1">
    <citation type="submission" date="2017-12" db="EMBL/GenBank/DDBJ databases">
        <title>Whole genome sequencing of Acidipropionibacterium jensenii strains JS279 and JS280.</title>
        <authorList>
            <person name="Deptula P."/>
            <person name="Laine P."/>
            <person name="Smolander O.-P."/>
            <person name="Paulin L."/>
            <person name="Auvinen P."/>
            <person name="Varmanen P."/>
        </authorList>
    </citation>
    <scope>NUCLEOTIDE SEQUENCE [LARGE SCALE GENOMIC DNA]</scope>
    <source>
        <strain evidence="6">JS280</strain>
    </source>
</reference>
<evidence type="ECO:0000313" key="6">
    <source>
        <dbReference type="Proteomes" id="UP000285875"/>
    </source>
</evidence>